<feature type="signal peptide" evidence="1">
    <location>
        <begin position="1"/>
        <end position="21"/>
    </location>
</feature>
<dbReference type="AlphaFoldDB" id="A0A7W9BC92"/>
<gene>
    <name evidence="2" type="ORF">FHS94_000999</name>
</gene>
<reference evidence="2 3" key="1">
    <citation type="submission" date="2020-08" db="EMBL/GenBank/DDBJ databases">
        <title>Genomic Encyclopedia of Type Strains, Phase IV (KMG-IV): sequencing the most valuable type-strain genomes for metagenomic binning, comparative biology and taxonomic classification.</title>
        <authorList>
            <person name="Goeker M."/>
        </authorList>
    </citation>
    <scope>NUCLEOTIDE SEQUENCE [LARGE SCALE GENOMIC DNA]</scope>
    <source>
        <strain evidence="2 3">DSM 100044</strain>
    </source>
</reference>
<keyword evidence="1" id="KW-0732">Signal</keyword>
<sequence>MTFIAIATLMMTLISGGTASAVPPAPVPRVGNEAPALAGVMPPAGTTLANMDITVKPRARGESAVYGLRSPQSAAVFRDQYVLNARRAGYQVVAKGLLVVGARKDGTSIRLRVIEADRGSVAVLTVKPPTNDRT</sequence>
<evidence type="ECO:0000313" key="3">
    <source>
        <dbReference type="Proteomes" id="UP000546200"/>
    </source>
</evidence>
<feature type="chain" id="PRO_5030678582" evidence="1">
    <location>
        <begin position="22"/>
        <end position="134"/>
    </location>
</feature>
<name>A0A7W9BC92_9SPHN</name>
<evidence type="ECO:0000313" key="2">
    <source>
        <dbReference type="EMBL" id="MBB5714176.1"/>
    </source>
</evidence>
<dbReference type="Proteomes" id="UP000546200">
    <property type="component" value="Unassembled WGS sequence"/>
</dbReference>
<proteinExistence type="predicted"/>
<dbReference type="EMBL" id="JACIJK010000002">
    <property type="protein sequence ID" value="MBB5714176.1"/>
    <property type="molecule type" value="Genomic_DNA"/>
</dbReference>
<evidence type="ECO:0000256" key="1">
    <source>
        <dbReference type="SAM" id="SignalP"/>
    </source>
</evidence>
<accession>A0A7W9BC92</accession>
<protein>
    <submittedName>
        <fullName evidence="2">Uncharacterized protein</fullName>
    </submittedName>
</protein>
<organism evidence="2 3">
    <name type="scientific">Sphingomonas aerophila</name>
    <dbReference type="NCBI Taxonomy" id="1344948"/>
    <lineage>
        <taxon>Bacteria</taxon>
        <taxon>Pseudomonadati</taxon>
        <taxon>Pseudomonadota</taxon>
        <taxon>Alphaproteobacteria</taxon>
        <taxon>Sphingomonadales</taxon>
        <taxon>Sphingomonadaceae</taxon>
        <taxon>Sphingomonas</taxon>
    </lineage>
</organism>
<comment type="caution">
    <text evidence="2">The sequence shown here is derived from an EMBL/GenBank/DDBJ whole genome shotgun (WGS) entry which is preliminary data.</text>
</comment>
<keyword evidence="3" id="KW-1185">Reference proteome</keyword>